<dbReference type="PANTHER" id="PTHR11118">
    <property type="entry name" value="RNA-SPLICING LIGASE RTCB HOMOLOG"/>
    <property type="match status" value="1"/>
</dbReference>
<accession>A0A376LIC9</accession>
<keyword evidence="2 11" id="KW-0436">Ligase</keyword>
<dbReference type="GO" id="GO:0046872">
    <property type="term" value="F:metal ion binding"/>
    <property type="evidence" value="ECO:0007669"/>
    <property type="project" value="UniProtKB-KW"/>
</dbReference>
<evidence type="ECO:0000256" key="9">
    <source>
        <dbReference type="PIRSR" id="PIRSR601233-2"/>
    </source>
</evidence>
<keyword evidence="7 10" id="KW-0464">Manganese</keyword>
<dbReference type="Proteomes" id="UP000254877">
    <property type="component" value="Unassembled WGS sequence"/>
</dbReference>
<gene>
    <name evidence="11" type="primary">rtcB_3</name>
    <name evidence="11" type="ORF">NCTC7928_04746</name>
</gene>
<dbReference type="GO" id="GO:0005525">
    <property type="term" value="F:GTP binding"/>
    <property type="evidence" value="ECO:0007669"/>
    <property type="project" value="UniProtKB-KW"/>
</dbReference>
<name>A0A376LIC9_ECOLX</name>
<dbReference type="EMBL" id="UGAB01000002">
    <property type="protein sequence ID" value="STF44027.1"/>
    <property type="molecule type" value="Genomic_DNA"/>
</dbReference>
<dbReference type="GO" id="GO:0042245">
    <property type="term" value="P:RNA repair"/>
    <property type="evidence" value="ECO:0007669"/>
    <property type="project" value="UniProtKB-KW"/>
</dbReference>
<dbReference type="InterPro" id="IPR036025">
    <property type="entry name" value="RtcB-like_sf"/>
</dbReference>
<dbReference type="PANTHER" id="PTHR11118:SF1">
    <property type="entry name" value="RNA-SPLICING LIGASE RTCB HOMOLOG"/>
    <property type="match status" value="1"/>
</dbReference>
<evidence type="ECO:0000256" key="8">
    <source>
        <dbReference type="ARBA" id="ARBA00047746"/>
    </source>
</evidence>
<evidence type="ECO:0000256" key="2">
    <source>
        <dbReference type="ARBA" id="ARBA00022598"/>
    </source>
</evidence>
<feature type="binding site" evidence="9">
    <location>
        <begin position="184"/>
        <end position="185"/>
    </location>
    <ligand>
        <name>GMP</name>
        <dbReference type="ChEBI" id="CHEBI:58115"/>
    </ligand>
</feature>
<evidence type="ECO:0000256" key="3">
    <source>
        <dbReference type="ARBA" id="ARBA00022723"/>
    </source>
</evidence>
<keyword evidence="3 10" id="KW-0479">Metal-binding</keyword>
<evidence type="ECO:0000313" key="11">
    <source>
        <dbReference type="EMBL" id="STF44027.1"/>
    </source>
</evidence>
<evidence type="ECO:0000256" key="10">
    <source>
        <dbReference type="PIRSR" id="PIRSR601233-3"/>
    </source>
</evidence>
<organism evidence="11 12">
    <name type="scientific">Escherichia coli</name>
    <dbReference type="NCBI Taxonomy" id="562"/>
    <lineage>
        <taxon>Bacteria</taxon>
        <taxon>Pseudomonadati</taxon>
        <taxon>Pseudomonadota</taxon>
        <taxon>Gammaproteobacteria</taxon>
        <taxon>Enterobacterales</taxon>
        <taxon>Enterobacteriaceae</taxon>
        <taxon>Escherichia</taxon>
    </lineage>
</organism>
<dbReference type="Gene3D" id="3.90.1860.10">
    <property type="entry name" value="tRNA-splicing ligase RtcB"/>
    <property type="match status" value="1"/>
</dbReference>
<dbReference type="GO" id="GO:0006396">
    <property type="term" value="P:RNA processing"/>
    <property type="evidence" value="ECO:0007669"/>
    <property type="project" value="InterPro"/>
</dbReference>
<feature type="binding site" evidence="9">
    <location>
        <begin position="81"/>
        <end position="85"/>
    </location>
    <ligand>
        <name>GMP</name>
        <dbReference type="ChEBI" id="CHEBI:58115"/>
    </ligand>
</feature>
<evidence type="ECO:0000256" key="4">
    <source>
        <dbReference type="ARBA" id="ARBA00022741"/>
    </source>
</evidence>
<dbReference type="AlphaFoldDB" id="A0A376LIC9"/>
<dbReference type="InterPro" id="IPR017510">
    <property type="entry name" value="RtcB2"/>
</dbReference>
<protein>
    <recommendedName>
        <fullName evidence="1">3'-phosphate/5'-hydroxy nucleic acid ligase</fullName>
        <ecNumber evidence="1">6.5.1.8</ecNumber>
    </recommendedName>
</protein>
<dbReference type="EC" id="6.5.1.8" evidence="1"/>
<feature type="binding site" evidence="10">
    <location>
        <position position="184"/>
    </location>
    <ligand>
        <name>Mn(2+)</name>
        <dbReference type="ChEBI" id="CHEBI:29035"/>
        <label>2</label>
    </ligand>
</feature>
<keyword evidence="5" id="KW-0692">RNA repair</keyword>
<comment type="catalytic activity">
    <reaction evidence="8">
        <text>a 3'-end 3'-phospho-ribonucleotide-RNA + a 5'-end dephospho-ribonucleoside-RNA + GTP = a ribonucleotidyl-ribonucleotide-RNA + GMP + diphosphate</text>
        <dbReference type="Rhea" id="RHEA:68076"/>
        <dbReference type="Rhea" id="RHEA-COMP:10463"/>
        <dbReference type="Rhea" id="RHEA-COMP:13936"/>
        <dbReference type="Rhea" id="RHEA-COMP:17355"/>
        <dbReference type="ChEBI" id="CHEBI:33019"/>
        <dbReference type="ChEBI" id="CHEBI:37565"/>
        <dbReference type="ChEBI" id="CHEBI:58115"/>
        <dbReference type="ChEBI" id="CHEBI:83062"/>
        <dbReference type="ChEBI" id="CHEBI:138284"/>
        <dbReference type="ChEBI" id="CHEBI:173118"/>
        <dbReference type="EC" id="6.5.1.8"/>
    </reaction>
</comment>
<dbReference type="InterPro" id="IPR001233">
    <property type="entry name" value="RtcB"/>
</dbReference>
<reference evidence="11 12" key="1">
    <citation type="submission" date="2018-06" db="EMBL/GenBank/DDBJ databases">
        <authorList>
            <consortium name="Pathogen Informatics"/>
            <person name="Doyle S."/>
        </authorList>
    </citation>
    <scope>NUCLEOTIDE SEQUENCE [LARGE SCALE GENOMIC DNA]</scope>
    <source>
        <strain evidence="11 12">NCTC7928</strain>
    </source>
</reference>
<dbReference type="GO" id="GO:0170057">
    <property type="term" value="F:RNA ligase (GTP) activity"/>
    <property type="evidence" value="ECO:0007669"/>
    <property type="project" value="UniProtKB-EC"/>
</dbReference>
<keyword evidence="6 9" id="KW-0342">GTP-binding</keyword>
<dbReference type="Pfam" id="PF01139">
    <property type="entry name" value="RtcB"/>
    <property type="match status" value="1"/>
</dbReference>
<evidence type="ECO:0000313" key="12">
    <source>
        <dbReference type="Proteomes" id="UP000254877"/>
    </source>
</evidence>
<keyword evidence="4 9" id="KW-0547">Nucleotide-binding</keyword>
<dbReference type="SUPFAM" id="SSF103365">
    <property type="entry name" value="Hypothetical protein PH1602"/>
    <property type="match status" value="1"/>
</dbReference>
<dbReference type="NCBIfam" id="TIGR03073">
    <property type="entry name" value="release_rtcB"/>
    <property type="match status" value="1"/>
</dbReference>
<dbReference type="GO" id="GO:0003972">
    <property type="term" value="F:RNA ligase (ATP) activity"/>
    <property type="evidence" value="ECO:0007669"/>
    <property type="project" value="TreeGrafter"/>
</dbReference>
<evidence type="ECO:0000256" key="7">
    <source>
        <dbReference type="ARBA" id="ARBA00023211"/>
    </source>
</evidence>
<comment type="cofactor">
    <cofactor evidence="10">
        <name>Mn(2+)</name>
        <dbReference type="ChEBI" id="CHEBI:29035"/>
    </cofactor>
    <text evidence="10">Binds 2 manganese ions per subunit.</text>
</comment>
<sequence length="243" mass="26606">MAQRFFSVGRFYPALVGNDIGCGMALWQTDIFARKYNADKFEKRLSALDDVAEESWLEENLPSALAQHPWRSSLGSIGGGNHFAELQQVDQIIDAELFALTGLDAQHLQLLVHSGSRGLGQSILQRHIASFSHHGLPEGSDDALSYIVEHDDALAFARINRQMIALRIMQQVKATGSPVLDVAHNFVSACQIGDQQGWLHRKGATPDDNGLVIIPGSRGDYSWLVKPVGERKNAPLAGAWGRA</sequence>
<proteinExistence type="predicted"/>
<feature type="binding site" evidence="10">
    <location>
        <position position="113"/>
    </location>
    <ligand>
        <name>Mn(2+)</name>
        <dbReference type="ChEBI" id="CHEBI:29035"/>
        <label>2</label>
    </ligand>
</feature>
<feature type="binding site" evidence="10">
    <location>
        <position position="82"/>
    </location>
    <ligand>
        <name>Mn(2+)</name>
        <dbReference type="ChEBI" id="CHEBI:29035"/>
        <label>1</label>
    </ligand>
</feature>
<evidence type="ECO:0000256" key="5">
    <source>
        <dbReference type="ARBA" id="ARBA00022800"/>
    </source>
</evidence>
<evidence type="ECO:0000256" key="1">
    <source>
        <dbReference type="ARBA" id="ARBA00012726"/>
    </source>
</evidence>
<evidence type="ECO:0000256" key="6">
    <source>
        <dbReference type="ARBA" id="ARBA00023134"/>
    </source>
</evidence>